<organism evidence="7 8">
    <name type="scientific">Solimicrobium silvestre</name>
    <dbReference type="NCBI Taxonomy" id="2099400"/>
    <lineage>
        <taxon>Bacteria</taxon>
        <taxon>Pseudomonadati</taxon>
        <taxon>Pseudomonadota</taxon>
        <taxon>Betaproteobacteria</taxon>
        <taxon>Burkholderiales</taxon>
        <taxon>Oxalobacteraceae</taxon>
        <taxon>Solimicrobium</taxon>
    </lineage>
</organism>
<dbReference type="HAMAP" id="MF_01457">
    <property type="entry name" value="YcgR"/>
    <property type="match status" value="1"/>
</dbReference>
<protein>
    <recommendedName>
        <fullName evidence="4">Flagellar brake protein YcgR</fullName>
    </recommendedName>
    <alternativeName>
        <fullName evidence="4">Cyclic di-GMP binding protein YcgR</fullName>
    </alternativeName>
</protein>
<dbReference type="GO" id="GO:0035438">
    <property type="term" value="F:cyclic-di-GMP binding"/>
    <property type="evidence" value="ECO:0007669"/>
    <property type="project" value="UniProtKB-UniRule"/>
</dbReference>
<dbReference type="GO" id="GO:0009425">
    <property type="term" value="C:bacterial-type flagellum basal body"/>
    <property type="evidence" value="ECO:0007669"/>
    <property type="project" value="UniProtKB-SubCell"/>
</dbReference>
<dbReference type="InterPro" id="IPR009875">
    <property type="entry name" value="PilZ_domain"/>
</dbReference>
<evidence type="ECO:0000259" key="5">
    <source>
        <dbReference type="Pfam" id="PF07238"/>
    </source>
</evidence>
<dbReference type="OrthoDB" id="5572581at2"/>
<feature type="domain" description="PilZ" evidence="5">
    <location>
        <begin position="124"/>
        <end position="239"/>
    </location>
</feature>
<dbReference type="GO" id="GO:0071973">
    <property type="term" value="P:bacterial-type flagellum-dependent cell motility"/>
    <property type="evidence" value="ECO:0007669"/>
    <property type="project" value="UniProtKB-UniRule"/>
</dbReference>
<evidence type="ECO:0000259" key="6">
    <source>
        <dbReference type="Pfam" id="PF07317"/>
    </source>
</evidence>
<evidence type="ECO:0000313" key="8">
    <source>
        <dbReference type="Proteomes" id="UP000237839"/>
    </source>
</evidence>
<reference evidence="7 8" key="1">
    <citation type="submission" date="2018-02" db="EMBL/GenBank/DDBJ databases">
        <title>Solimicrobium silvestre gen. nov., sp. nov., isolated from alpine forest soil.</title>
        <authorList>
            <person name="Margesin R."/>
            <person name="Albuquerque L."/>
            <person name="Zhang D.-C."/>
            <person name="Froufe H.J.C."/>
            <person name="Severino R."/>
            <person name="Roxo I."/>
            <person name="Egas C."/>
            <person name="Da Costa M.S."/>
        </authorList>
    </citation>
    <scope>NUCLEOTIDE SEQUENCE [LARGE SCALE GENOMIC DNA]</scope>
    <source>
        <strain evidence="7 8">S20-91</strain>
    </source>
</reference>
<keyword evidence="7" id="KW-0969">Cilium</keyword>
<dbReference type="Pfam" id="PF07317">
    <property type="entry name" value="PilZN"/>
    <property type="match status" value="1"/>
</dbReference>
<comment type="subunit">
    <text evidence="4">Monomer. Interacts with the flagellar basal bodies.</text>
</comment>
<name>A0A2S9GSU6_9BURK</name>
<keyword evidence="8" id="KW-1185">Reference proteome</keyword>
<evidence type="ECO:0000256" key="4">
    <source>
        <dbReference type="HAMAP-Rule" id="MF_01457"/>
    </source>
</evidence>
<keyword evidence="7" id="KW-0282">Flagellum</keyword>
<dbReference type="EMBL" id="PUGF01000036">
    <property type="protein sequence ID" value="PRC90775.1"/>
    <property type="molecule type" value="Genomic_DNA"/>
</dbReference>
<dbReference type="Pfam" id="PF07238">
    <property type="entry name" value="PilZ"/>
    <property type="match status" value="1"/>
</dbReference>
<dbReference type="Gene3D" id="2.40.10.220">
    <property type="entry name" value="predicted glycosyltransferase like domains"/>
    <property type="match status" value="1"/>
</dbReference>
<dbReference type="GO" id="GO:0071945">
    <property type="term" value="P:regulation of bacterial-type flagellum-dependent cell motility by regulation of motor speed"/>
    <property type="evidence" value="ECO:0007669"/>
    <property type="project" value="UniProtKB-UniRule"/>
</dbReference>
<accession>A0A2S9GSU6</accession>
<keyword evidence="7" id="KW-0966">Cell projection</keyword>
<keyword evidence="2 4" id="KW-0547">Nucleotide-binding</keyword>
<comment type="subcellular location">
    <subcellularLocation>
        <location evidence="4">Bacterial flagellum basal body</location>
    </subcellularLocation>
</comment>
<evidence type="ECO:0000256" key="1">
    <source>
        <dbReference type="ARBA" id="ARBA00022636"/>
    </source>
</evidence>
<gene>
    <name evidence="4" type="primary">ycgR</name>
    <name evidence="7" type="ORF">S2091_4523</name>
</gene>
<evidence type="ECO:0000313" key="7">
    <source>
        <dbReference type="EMBL" id="PRC90775.1"/>
    </source>
</evidence>
<keyword evidence="1 4" id="KW-0973">c-di-GMP</keyword>
<dbReference type="RefSeq" id="WP_105534247.1">
    <property type="nucleotide sequence ID" value="NZ_PUGF01000036.1"/>
</dbReference>
<dbReference type="InterPro" id="IPR023787">
    <property type="entry name" value="T3SS_YcgR"/>
</dbReference>
<sequence>MIPTSPVLGTENQSPYQVDSRKEIILLLRSLQENKQLINMIIHDGNEVIITAILKVDDDNNNIIFDCASTESANQRLIEAPRVYFEAALNKIGIQFSSSSVSRCNFMGSPSLCCTIPSSLIRLQRREYYRINTPHTHPLICVVNVPEENGGGKINLPLVDISCGGVAMLDDQRVLNVDFGTLYNDCKIDLPGIGLVNITLQVRNSQNLLLMNHKTSRRIGFQFIDLSKTMMAQIQKLITKIERERNSRQSGMN</sequence>
<dbReference type="InterPro" id="IPR009926">
    <property type="entry name" value="T3SS_YcgR_PilZN"/>
</dbReference>
<proteinExistence type="inferred from homology"/>
<keyword evidence="3 4" id="KW-0975">Bacterial flagellum</keyword>
<dbReference type="AlphaFoldDB" id="A0A2S9GSU6"/>
<evidence type="ECO:0000256" key="2">
    <source>
        <dbReference type="ARBA" id="ARBA00022741"/>
    </source>
</evidence>
<evidence type="ECO:0000256" key="3">
    <source>
        <dbReference type="ARBA" id="ARBA00023143"/>
    </source>
</evidence>
<comment type="similarity">
    <text evidence="4">Belongs to the YcgR family.</text>
</comment>
<feature type="domain" description="Type III secretion system flagellar brake protein YcgR PilZN" evidence="6">
    <location>
        <begin position="16"/>
        <end position="122"/>
    </location>
</feature>
<dbReference type="Gene3D" id="2.30.110.10">
    <property type="entry name" value="Electron Transport, Fmn-binding Protein, Chain A"/>
    <property type="match status" value="1"/>
</dbReference>
<comment type="caution">
    <text evidence="7">The sequence shown here is derived from an EMBL/GenBank/DDBJ whole genome shotgun (WGS) entry which is preliminary data.</text>
</comment>
<dbReference type="Proteomes" id="UP000237839">
    <property type="component" value="Unassembled WGS sequence"/>
</dbReference>
<dbReference type="InterPro" id="IPR012349">
    <property type="entry name" value="Split_barrel_FMN-bd"/>
</dbReference>
<comment type="function">
    <text evidence="4">Acts as a flagellar brake, regulating swimming and swarming in a bis-(3'-5') cyclic diguanylic acid (c-di-GMP)-dependent manner. Binds 1 c-di-GMP dimer per subunit. Increasing levels of c-di-GMP lead to decreased motility.</text>
</comment>